<evidence type="ECO:0000313" key="1">
    <source>
        <dbReference type="EMBL" id="KPJ63254.1"/>
    </source>
</evidence>
<dbReference type="Gene3D" id="1.20.1440.60">
    <property type="entry name" value="23S rRNA-intervening sequence"/>
    <property type="match status" value="1"/>
</dbReference>
<comment type="caution">
    <text evidence="1">The sequence shown here is derived from an EMBL/GenBank/DDBJ whole genome shotgun (WGS) entry which is preliminary data.</text>
</comment>
<evidence type="ECO:0000313" key="2">
    <source>
        <dbReference type="Proteomes" id="UP000051861"/>
    </source>
</evidence>
<gene>
    <name evidence="1" type="ORF">AMJ44_14630</name>
</gene>
<organism evidence="1 2">
    <name type="scientific">candidate division WOR-1 bacterium DG_54_3</name>
    <dbReference type="NCBI Taxonomy" id="1703775"/>
    <lineage>
        <taxon>Bacteria</taxon>
        <taxon>Bacillati</taxon>
        <taxon>Saganbacteria</taxon>
    </lineage>
</organism>
<evidence type="ECO:0008006" key="3">
    <source>
        <dbReference type="Google" id="ProtNLM"/>
    </source>
</evidence>
<dbReference type="SUPFAM" id="SSF158446">
    <property type="entry name" value="IVS-encoded protein-like"/>
    <property type="match status" value="1"/>
</dbReference>
<dbReference type="PIRSF" id="PIRSF035652">
    <property type="entry name" value="CHP02436"/>
    <property type="match status" value="1"/>
</dbReference>
<dbReference type="Pfam" id="PF05635">
    <property type="entry name" value="23S_rRNA_IVP"/>
    <property type="match status" value="1"/>
</dbReference>
<dbReference type="Proteomes" id="UP000051861">
    <property type="component" value="Unassembled WGS sequence"/>
</dbReference>
<reference evidence="1 2" key="1">
    <citation type="journal article" date="2015" name="Microbiome">
        <title>Genomic resolution of linkages in carbon, nitrogen, and sulfur cycling among widespread estuary sediment bacteria.</title>
        <authorList>
            <person name="Baker B.J."/>
            <person name="Lazar C.S."/>
            <person name="Teske A.P."/>
            <person name="Dick G.J."/>
        </authorList>
    </citation>
    <scope>NUCLEOTIDE SEQUENCE [LARGE SCALE GENOMIC DNA]</scope>
    <source>
        <strain evidence="1">DG_54_3</strain>
    </source>
</reference>
<accession>A0A0S7XLH4</accession>
<proteinExistence type="predicted"/>
<sequence>MNEKTDQLSDRLLDFAVEVIKITDALPNTVAGRHVGGQLIRAGTSCGSNYEEACGAESRSDFAHKMSIVLKEVKESRFWLRLISRTEMLTPNRTEPVQDECQELCAMVAKSILTAKRRRSSD</sequence>
<dbReference type="InterPro" id="IPR012657">
    <property type="entry name" value="23S_rRNA-intervening_sequence"/>
</dbReference>
<dbReference type="PANTHER" id="PTHR38471:SF2">
    <property type="entry name" value="FOUR HELIX BUNDLE PROTEIN"/>
    <property type="match status" value="1"/>
</dbReference>
<dbReference type="EMBL" id="LIZX01000240">
    <property type="protein sequence ID" value="KPJ63254.1"/>
    <property type="molecule type" value="Genomic_DNA"/>
</dbReference>
<dbReference type="PANTHER" id="PTHR38471">
    <property type="entry name" value="FOUR HELIX BUNDLE PROTEIN"/>
    <property type="match status" value="1"/>
</dbReference>
<dbReference type="InterPro" id="IPR036583">
    <property type="entry name" value="23S_rRNA_IVS_sf"/>
</dbReference>
<dbReference type="NCBIfam" id="TIGR02436">
    <property type="entry name" value="four helix bundle protein"/>
    <property type="match status" value="1"/>
</dbReference>
<protein>
    <recommendedName>
        <fullName evidence="3">Four helix bundle protein</fullName>
    </recommendedName>
</protein>
<dbReference type="AlphaFoldDB" id="A0A0S7XLH4"/>
<name>A0A0S7XLH4_UNCSA</name>